<keyword evidence="8" id="KW-0460">Magnesium</keyword>
<evidence type="ECO:0000256" key="3">
    <source>
        <dbReference type="ARBA" id="ARBA00016337"/>
    </source>
</evidence>
<dbReference type="EC" id="2.7.1.180" evidence="2"/>
<keyword evidence="11" id="KW-0449">Lipoprotein</keyword>
<gene>
    <name evidence="11" type="ORF">HNR30_005280</name>
</gene>
<dbReference type="PANTHER" id="PTHR30040:SF2">
    <property type="entry name" value="FAD:PROTEIN FMN TRANSFERASE"/>
    <property type="match status" value="1"/>
</dbReference>
<dbReference type="Proteomes" id="UP000530928">
    <property type="component" value="Unassembled WGS sequence"/>
</dbReference>
<dbReference type="Pfam" id="PF02424">
    <property type="entry name" value="ApbE"/>
    <property type="match status" value="1"/>
</dbReference>
<dbReference type="GO" id="GO:0016740">
    <property type="term" value="F:transferase activity"/>
    <property type="evidence" value="ECO:0007669"/>
    <property type="project" value="UniProtKB-KW"/>
</dbReference>
<organism evidence="11 12">
    <name type="scientific">Nonomuraea soli</name>
    <dbReference type="NCBI Taxonomy" id="1032476"/>
    <lineage>
        <taxon>Bacteria</taxon>
        <taxon>Bacillati</taxon>
        <taxon>Actinomycetota</taxon>
        <taxon>Actinomycetes</taxon>
        <taxon>Streptosporangiales</taxon>
        <taxon>Streptosporangiaceae</taxon>
        <taxon>Nonomuraea</taxon>
    </lineage>
</organism>
<dbReference type="InterPro" id="IPR024932">
    <property type="entry name" value="ApbE"/>
</dbReference>
<sequence>MTFPGSARMEVVMGIPVMVDIRTALPQRELTPLLDDAFGWLTWVGETLAPEMERFSGGQTIEQIPELIEIQHRCNELFENTGGWFDRDDHEAYIRGWAVERLSRALTNAGAVDHRIDAGGDVRVRGSAAPGRQWRIGVRDPQQGTMRTVLIARDLAVATVGHVTVSSADLGVAGAYASAMHRMDLARARRFADRLPYRTVIVTPDGTQEYGGALQLAG</sequence>
<dbReference type="EMBL" id="JACDUR010000005">
    <property type="protein sequence ID" value="MBA2893919.1"/>
    <property type="molecule type" value="Genomic_DNA"/>
</dbReference>
<keyword evidence="6" id="KW-0479">Metal-binding</keyword>
<evidence type="ECO:0000256" key="2">
    <source>
        <dbReference type="ARBA" id="ARBA00011955"/>
    </source>
</evidence>
<evidence type="ECO:0000256" key="8">
    <source>
        <dbReference type="ARBA" id="ARBA00022842"/>
    </source>
</evidence>
<evidence type="ECO:0000313" key="12">
    <source>
        <dbReference type="Proteomes" id="UP000530928"/>
    </source>
</evidence>
<name>A0A7W0HSD0_9ACTN</name>
<evidence type="ECO:0000256" key="1">
    <source>
        <dbReference type="ARBA" id="ARBA00001946"/>
    </source>
</evidence>
<evidence type="ECO:0000313" key="11">
    <source>
        <dbReference type="EMBL" id="MBA2893919.1"/>
    </source>
</evidence>
<dbReference type="InterPro" id="IPR003374">
    <property type="entry name" value="ApbE-like_sf"/>
</dbReference>
<evidence type="ECO:0000256" key="9">
    <source>
        <dbReference type="ARBA" id="ARBA00031306"/>
    </source>
</evidence>
<evidence type="ECO:0000256" key="7">
    <source>
        <dbReference type="ARBA" id="ARBA00022827"/>
    </source>
</evidence>
<dbReference type="GO" id="GO:0046872">
    <property type="term" value="F:metal ion binding"/>
    <property type="evidence" value="ECO:0007669"/>
    <property type="project" value="UniProtKB-KW"/>
</dbReference>
<dbReference type="RefSeq" id="WP_181612667.1">
    <property type="nucleotide sequence ID" value="NZ_BAABAM010000005.1"/>
</dbReference>
<protein>
    <recommendedName>
        <fullName evidence="3">FAD:protein FMN transferase</fullName>
        <ecNumber evidence="2">2.7.1.180</ecNumber>
    </recommendedName>
    <alternativeName>
        <fullName evidence="9">Flavin transferase</fullName>
    </alternativeName>
</protein>
<evidence type="ECO:0000256" key="6">
    <source>
        <dbReference type="ARBA" id="ARBA00022723"/>
    </source>
</evidence>
<dbReference type="PANTHER" id="PTHR30040">
    <property type="entry name" value="THIAMINE BIOSYNTHESIS LIPOPROTEIN APBE"/>
    <property type="match status" value="1"/>
</dbReference>
<reference evidence="11 12" key="1">
    <citation type="submission" date="2020-07" db="EMBL/GenBank/DDBJ databases">
        <title>Genomic Encyclopedia of Type Strains, Phase IV (KMG-IV): sequencing the most valuable type-strain genomes for metagenomic binning, comparative biology and taxonomic classification.</title>
        <authorList>
            <person name="Goeker M."/>
        </authorList>
    </citation>
    <scope>NUCLEOTIDE SEQUENCE [LARGE SCALE GENOMIC DNA]</scope>
    <source>
        <strain evidence="11 12">DSM 45533</strain>
    </source>
</reference>
<evidence type="ECO:0000256" key="10">
    <source>
        <dbReference type="ARBA" id="ARBA00048540"/>
    </source>
</evidence>
<comment type="cofactor">
    <cofactor evidence="1">
        <name>Mg(2+)</name>
        <dbReference type="ChEBI" id="CHEBI:18420"/>
    </cofactor>
</comment>
<keyword evidence="7" id="KW-0274">FAD</keyword>
<proteinExistence type="predicted"/>
<dbReference type="Gene3D" id="3.10.520.10">
    <property type="entry name" value="ApbE-like domains"/>
    <property type="match status" value="1"/>
</dbReference>
<dbReference type="AlphaFoldDB" id="A0A7W0HSD0"/>
<dbReference type="SUPFAM" id="SSF143631">
    <property type="entry name" value="ApbE-like"/>
    <property type="match status" value="1"/>
</dbReference>
<keyword evidence="5" id="KW-0808">Transferase</keyword>
<evidence type="ECO:0000256" key="5">
    <source>
        <dbReference type="ARBA" id="ARBA00022679"/>
    </source>
</evidence>
<comment type="caution">
    <text evidence="11">The sequence shown here is derived from an EMBL/GenBank/DDBJ whole genome shotgun (WGS) entry which is preliminary data.</text>
</comment>
<comment type="catalytic activity">
    <reaction evidence="10">
        <text>L-threonyl-[protein] + FAD = FMN-L-threonyl-[protein] + AMP + H(+)</text>
        <dbReference type="Rhea" id="RHEA:36847"/>
        <dbReference type="Rhea" id="RHEA-COMP:11060"/>
        <dbReference type="Rhea" id="RHEA-COMP:11061"/>
        <dbReference type="ChEBI" id="CHEBI:15378"/>
        <dbReference type="ChEBI" id="CHEBI:30013"/>
        <dbReference type="ChEBI" id="CHEBI:57692"/>
        <dbReference type="ChEBI" id="CHEBI:74257"/>
        <dbReference type="ChEBI" id="CHEBI:456215"/>
        <dbReference type="EC" id="2.7.1.180"/>
    </reaction>
</comment>
<evidence type="ECO:0000256" key="4">
    <source>
        <dbReference type="ARBA" id="ARBA00022630"/>
    </source>
</evidence>
<accession>A0A7W0HSD0</accession>
<keyword evidence="4" id="KW-0285">Flavoprotein</keyword>
<keyword evidence="12" id="KW-1185">Reference proteome</keyword>